<dbReference type="EMBL" id="MBTG01000001">
    <property type="protein sequence ID" value="OPH61792.1"/>
    <property type="molecule type" value="Genomic_DNA"/>
</dbReference>
<gene>
    <name evidence="1" type="ORF">BC351_00700</name>
</gene>
<dbReference type="Proteomes" id="UP000190626">
    <property type="component" value="Unassembled WGS sequence"/>
</dbReference>
<protein>
    <submittedName>
        <fullName evidence="1">Uncharacterized protein</fullName>
    </submittedName>
</protein>
<reference evidence="2" key="1">
    <citation type="submission" date="2016-07" db="EMBL/GenBank/DDBJ databases">
        <authorList>
            <person name="Florea S."/>
            <person name="Webb J.S."/>
            <person name="Jaromczyk J."/>
            <person name="Schardl C.L."/>
        </authorList>
    </citation>
    <scope>NUCLEOTIDE SEQUENCE [LARGE SCALE GENOMIC DNA]</scope>
    <source>
        <strain evidence="2">CY1</strain>
    </source>
</reference>
<dbReference type="AlphaFoldDB" id="A0A1V4HSI7"/>
<dbReference type="RefSeq" id="WP_079408791.1">
    <property type="nucleotide sequence ID" value="NZ_MBTG01000001.1"/>
</dbReference>
<dbReference type="STRING" id="1469647.BC351_00700"/>
<keyword evidence="2" id="KW-1185">Reference proteome</keyword>
<proteinExistence type="predicted"/>
<accession>A0A1V4HSI7</accession>
<comment type="caution">
    <text evidence="1">The sequence shown here is derived from an EMBL/GenBank/DDBJ whole genome shotgun (WGS) entry which is preliminary data.</text>
</comment>
<organism evidence="1 2">
    <name type="scientific">Paenibacillus ferrarius</name>
    <dbReference type="NCBI Taxonomy" id="1469647"/>
    <lineage>
        <taxon>Bacteria</taxon>
        <taxon>Bacillati</taxon>
        <taxon>Bacillota</taxon>
        <taxon>Bacilli</taxon>
        <taxon>Bacillales</taxon>
        <taxon>Paenibacillaceae</taxon>
        <taxon>Paenibacillus</taxon>
    </lineage>
</organism>
<sequence length="79" mass="8909">MHNNKKRIFLIGQLQASSTFYETNTAGLSNEEATKKAHNDINEEAIVKAELILHSVNGTKFNLILTEFAHEWISAHDDV</sequence>
<evidence type="ECO:0000313" key="1">
    <source>
        <dbReference type="EMBL" id="OPH61792.1"/>
    </source>
</evidence>
<evidence type="ECO:0000313" key="2">
    <source>
        <dbReference type="Proteomes" id="UP000190626"/>
    </source>
</evidence>
<name>A0A1V4HSI7_9BACL</name>